<reference evidence="1 2" key="1">
    <citation type="submission" date="2024-07" db="EMBL/GenBank/DDBJ databases">
        <title>Section-level genome sequencing and comparative genomics of Aspergillus sections Usti and Cavernicolus.</title>
        <authorList>
            <consortium name="Lawrence Berkeley National Laboratory"/>
            <person name="Nybo J.L."/>
            <person name="Vesth T.C."/>
            <person name="Theobald S."/>
            <person name="Frisvad J.C."/>
            <person name="Larsen T.O."/>
            <person name="Kjaerboelling I."/>
            <person name="Rothschild-Mancinelli K."/>
            <person name="Lyhne E.K."/>
            <person name="Kogle M.E."/>
            <person name="Barry K."/>
            <person name="Clum A."/>
            <person name="Na H."/>
            <person name="Ledsgaard L."/>
            <person name="Lin J."/>
            <person name="Lipzen A."/>
            <person name="Kuo A."/>
            <person name="Riley R."/>
            <person name="Mondo S."/>
            <person name="Labutti K."/>
            <person name="Haridas S."/>
            <person name="Pangalinan J."/>
            <person name="Salamov A.A."/>
            <person name="Simmons B.A."/>
            <person name="Magnuson J.K."/>
            <person name="Chen J."/>
            <person name="Drula E."/>
            <person name="Henrissat B."/>
            <person name="Wiebenga A."/>
            <person name="Lubbers R.J."/>
            <person name="Gomes A.C."/>
            <person name="Makela M.R."/>
            <person name="Stajich J."/>
            <person name="Grigoriev I.V."/>
            <person name="Mortensen U.H."/>
            <person name="De Vries R.P."/>
            <person name="Baker S.E."/>
            <person name="Andersen M.R."/>
        </authorList>
    </citation>
    <scope>NUCLEOTIDE SEQUENCE [LARGE SCALE GENOMIC DNA]</scope>
    <source>
        <strain evidence="1 2">CBS 123904</strain>
    </source>
</reference>
<accession>A0ABR4L099</accession>
<gene>
    <name evidence="1" type="ORF">BJY01DRAFT_242034</name>
</gene>
<organism evidence="1 2">
    <name type="scientific">Aspergillus pseudoustus</name>
    <dbReference type="NCBI Taxonomy" id="1810923"/>
    <lineage>
        <taxon>Eukaryota</taxon>
        <taxon>Fungi</taxon>
        <taxon>Dikarya</taxon>
        <taxon>Ascomycota</taxon>
        <taxon>Pezizomycotina</taxon>
        <taxon>Eurotiomycetes</taxon>
        <taxon>Eurotiomycetidae</taxon>
        <taxon>Eurotiales</taxon>
        <taxon>Aspergillaceae</taxon>
        <taxon>Aspergillus</taxon>
        <taxon>Aspergillus subgen. Nidulantes</taxon>
    </lineage>
</organism>
<sequence>MGQLTLEDKSKDRTLTIVAWCTQLQNDFKNVYSSKYAKAKGVLAEDLQNHESSYPIVIALDA</sequence>
<protein>
    <submittedName>
        <fullName evidence="1">Uncharacterized protein</fullName>
    </submittedName>
</protein>
<dbReference type="InterPro" id="IPR008949">
    <property type="entry name" value="Isoprenoid_synthase_dom_sf"/>
</dbReference>
<dbReference type="SUPFAM" id="SSF48576">
    <property type="entry name" value="Terpenoid synthases"/>
    <property type="match status" value="1"/>
</dbReference>
<name>A0ABR4L099_9EURO</name>
<comment type="caution">
    <text evidence="1">The sequence shown here is derived from an EMBL/GenBank/DDBJ whole genome shotgun (WGS) entry which is preliminary data.</text>
</comment>
<proteinExistence type="predicted"/>
<evidence type="ECO:0000313" key="2">
    <source>
        <dbReference type="Proteomes" id="UP001610446"/>
    </source>
</evidence>
<dbReference type="EMBL" id="JBFXLU010000002">
    <property type="protein sequence ID" value="KAL2857964.1"/>
    <property type="molecule type" value="Genomic_DNA"/>
</dbReference>
<keyword evidence="2" id="KW-1185">Reference proteome</keyword>
<evidence type="ECO:0000313" key="1">
    <source>
        <dbReference type="EMBL" id="KAL2857964.1"/>
    </source>
</evidence>
<dbReference type="Proteomes" id="UP001610446">
    <property type="component" value="Unassembled WGS sequence"/>
</dbReference>